<name>A0A8D9B4R1_9HEMI</name>
<accession>A0A8D9B4R1</accession>
<evidence type="ECO:0000313" key="1">
    <source>
        <dbReference type="EMBL" id="CAG6776642.1"/>
    </source>
</evidence>
<reference evidence="1" key="1">
    <citation type="submission" date="2021-05" db="EMBL/GenBank/DDBJ databases">
        <authorList>
            <person name="Alioto T."/>
            <person name="Alioto T."/>
            <person name="Gomez Garrido J."/>
        </authorList>
    </citation>
    <scope>NUCLEOTIDE SEQUENCE</scope>
</reference>
<proteinExistence type="predicted"/>
<protein>
    <submittedName>
        <fullName evidence="1">Uncharacterized protein</fullName>
    </submittedName>
</protein>
<dbReference type="AlphaFoldDB" id="A0A8D9B4R1"/>
<sequence length="101" mass="12288">MKSDCLMQEMQRKFQDHNQWVMTIPTSKFWGLTFLVGTYIDDWVVMFVQFFCCCVFSDGCRLIQKFLMNCETLSRYVHSLFTKFHFIISYFYRACLTKLLW</sequence>
<organism evidence="1">
    <name type="scientific">Cacopsylla melanoneura</name>
    <dbReference type="NCBI Taxonomy" id="428564"/>
    <lineage>
        <taxon>Eukaryota</taxon>
        <taxon>Metazoa</taxon>
        <taxon>Ecdysozoa</taxon>
        <taxon>Arthropoda</taxon>
        <taxon>Hexapoda</taxon>
        <taxon>Insecta</taxon>
        <taxon>Pterygota</taxon>
        <taxon>Neoptera</taxon>
        <taxon>Paraneoptera</taxon>
        <taxon>Hemiptera</taxon>
        <taxon>Sternorrhyncha</taxon>
        <taxon>Psylloidea</taxon>
        <taxon>Psyllidae</taxon>
        <taxon>Psyllinae</taxon>
        <taxon>Cacopsylla</taxon>
    </lineage>
</organism>
<dbReference type="EMBL" id="HBUF01602843">
    <property type="protein sequence ID" value="CAG6776642.1"/>
    <property type="molecule type" value="Transcribed_RNA"/>
</dbReference>